<dbReference type="GO" id="GO:0032259">
    <property type="term" value="P:methylation"/>
    <property type="evidence" value="ECO:0007669"/>
    <property type="project" value="UniProtKB-KW"/>
</dbReference>
<protein>
    <submittedName>
        <fullName evidence="1">Type 11 methyltransferase</fullName>
    </submittedName>
</protein>
<keyword evidence="1" id="KW-0808">Transferase</keyword>
<name>A0A1V1P318_9BACT</name>
<sequence length="174" mass="19708">MIARARDKTNCHSHGILYDILDMSQEKQIGLFDMVTSVYLFPYAQSRLTLSRMCKTMTMNLKPDGKMVSVTLNPLLTNNCLDIQEQYGAKMIAQGPLIDGTSIQVILRTSQGNINLCNTYWTKKTYEQLLVGAGFSSIVWHQPRISPAGLETHGNDYWQNHLIHPGFSILKCQR</sequence>
<accession>A0A1V1P318</accession>
<organism evidence="1 2">
    <name type="scientific">Candidatus Magnetoglobus multicellularis str. Araruama</name>
    <dbReference type="NCBI Taxonomy" id="890399"/>
    <lineage>
        <taxon>Bacteria</taxon>
        <taxon>Pseudomonadati</taxon>
        <taxon>Thermodesulfobacteriota</taxon>
        <taxon>Desulfobacteria</taxon>
        <taxon>Desulfobacterales</taxon>
        <taxon>Desulfobacteraceae</taxon>
        <taxon>Candidatus Magnetoglobus</taxon>
    </lineage>
</organism>
<dbReference type="InterPro" id="IPR029063">
    <property type="entry name" value="SAM-dependent_MTases_sf"/>
</dbReference>
<evidence type="ECO:0000313" key="1">
    <source>
        <dbReference type="EMBL" id="ETR69210.1"/>
    </source>
</evidence>
<comment type="caution">
    <text evidence="1">The sequence shown here is derived from an EMBL/GenBank/DDBJ whole genome shotgun (WGS) entry which is preliminary data.</text>
</comment>
<evidence type="ECO:0000313" key="2">
    <source>
        <dbReference type="Proteomes" id="UP000189670"/>
    </source>
</evidence>
<dbReference type="EMBL" id="ATBP01000706">
    <property type="protein sequence ID" value="ETR69210.1"/>
    <property type="molecule type" value="Genomic_DNA"/>
</dbReference>
<gene>
    <name evidence="1" type="ORF">OMM_04078</name>
</gene>
<dbReference type="SUPFAM" id="SSF53335">
    <property type="entry name" value="S-adenosyl-L-methionine-dependent methyltransferases"/>
    <property type="match status" value="1"/>
</dbReference>
<proteinExistence type="predicted"/>
<dbReference type="AlphaFoldDB" id="A0A1V1P318"/>
<dbReference type="GO" id="GO:0008168">
    <property type="term" value="F:methyltransferase activity"/>
    <property type="evidence" value="ECO:0007669"/>
    <property type="project" value="UniProtKB-KW"/>
</dbReference>
<keyword evidence="1" id="KW-0489">Methyltransferase</keyword>
<reference evidence="2" key="1">
    <citation type="submission" date="2012-11" db="EMBL/GenBank/DDBJ databases">
        <authorList>
            <person name="Lucero-Rivera Y.E."/>
            <person name="Tovar-Ramirez D."/>
        </authorList>
    </citation>
    <scope>NUCLEOTIDE SEQUENCE [LARGE SCALE GENOMIC DNA]</scope>
    <source>
        <strain evidence="2">Araruama</strain>
    </source>
</reference>
<dbReference type="Proteomes" id="UP000189670">
    <property type="component" value="Unassembled WGS sequence"/>
</dbReference>
<dbReference type="Gene3D" id="3.40.50.150">
    <property type="entry name" value="Vaccinia Virus protein VP39"/>
    <property type="match status" value="1"/>
</dbReference>